<dbReference type="GO" id="GO:0008299">
    <property type="term" value="P:isoprenoid biosynthetic process"/>
    <property type="evidence" value="ECO:0007669"/>
    <property type="project" value="InterPro"/>
</dbReference>
<dbReference type="Gene3D" id="1.10.600.10">
    <property type="entry name" value="Farnesyl Diphosphate Synthase"/>
    <property type="match status" value="1"/>
</dbReference>
<evidence type="ECO:0000256" key="5">
    <source>
        <dbReference type="ARBA" id="ARBA00022842"/>
    </source>
</evidence>
<evidence type="ECO:0000256" key="4">
    <source>
        <dbReference type="ARBA" id="ARBA00022723"/>
    </source>
</evidence>
<dbReference type="InterPro" id="IPR033749">
    <property type="entry name" value="Polyprenyl_synt_CS"/>
</dbReference>
<comment type="cofactor">
    <cofactor evidence="1">
        <name>Mg(2+)</name>
        <dbReference type="ChEBI" id="CHEBI:18420"/>
    </cofactor>
</comment>
<dbReference type="InterPro" id="IPR014119">
    <property type="entry name" value="GerC3_HepT"/>
</dbReference>
<dbReference type="AlphaFoldDB" id="A0A9D5HZJ6"/>
<dbReference type="GO" id="GO:0004659">
    <property type="term" value="F:prenyltransferase activity"/>
    <property type="evidence" value="ECO:0007669"/>
    <property type="project" value="InterPro"/>
</dbReference>
<dbReference type="CDD" id="cd00685">
    <property type="entry name" value="Trans_IPPS_HT"/>
    <property type="match status" value="1"/>
</dbReference>
<gene>
    <name evidence="7" type="ORF">AN965_18915</name>
</gene>
<dbReference type="EMBL" id="LJJD01000040">
    <property type="protein sequence ID" value="KQL51832.1"/>
    <property type="molecule type" value="Genomic_DNA"/>
</dbReference>
<dbReference type="PROSITE" id="PS00723">
    <property type="entry name" value="POLYPRENYL_SYNTHASE_1"/>
    <property type="match status" value="1"/>
</dbReference>
<keyword evidence="8" id="KW-1185">Reference proteome</keyword>
<dbReference type="PANTHER" id="PTHR12001">
    <property type="entry name" value="GERANYLGERANYL PYROPHOSPHATE SYNTHASE"/>
    <property type="match status" value="1"/>
</dbReference>
<dbReference type="Proteomes" id="UP000051061">
    <property type="component" value="Unassembled WGS sequence"/>
</dbReference>
<keyword evidence="5" id="KW-0460">Magnesium</keyword>
<dbReference type="PROSITE" id="PS00444">
    <property type="entry name" value="POLYPRENYL_SYNTHASE_2"/>
    <property type="match status" value="1"/>
</dbReference>
<comment type="caution">
    <text evidence="7">The sequence shown here is derived from an EMBL/GenBank/DDBJ whole genome shotgun (WGS) entry which is preliminary data.</text>
</comment>
<proteinExistence type="inferred from homology"/>
<dbReference type="InterPro" id="IPR000092">
    <property type="entry name" value="Polyprenyl_synt"/>
</dbReference>
<dbReference type="PANTHER" id="PTHR12001:SF69">
    <property type="entry name" value="ALL TRANS-POLYPRENYL-DIPHOSPHATE SYNTHASE PDSS1"/>
    <property type="match status" value="1"/>
</dbReference>
<dbReference type="SUPFAM" id="SSF48576">
    <property type="entry name" value="Terpenoid synthases"/>
    <property type="match status" value="1"/>
</dbReference>
<sequence length="323" mass="36896">MKLAEIYKEFQTDIEYIESILERTLSAEHPVLNEASTDLLKAGGKRIRPVLVLLAGKFGNYDLEKLKHIAASLELIHMGSLVHDDVIDNASLRRGNETVMARWDNRVAMYTGDYIFGHAIETTKAFQDKRVHVIISDAMHQMCLGEVEQIRDQYNWDQTIRTYFRRIKRKTALLIAVSSQLGAIAANVEEELQQQMYYFAYFLGMSYQIMDDILDFVGTKEQLGKPAGGDLRQGNVTLPALYAMDTNPSFKEKLRKELTKDTAKTITMEPFLNDVRNSGGIEYAQDLSDRYLSKAYALLNEFPNCEAKTHLKQVAAYIGRRKY</sequence>
<keyword evidence="4" id="KW-0479">Metal-binding</keyword>
<evidence type="ECO:0000313" key="7">
    <source>
        <dbReference type="EMBL" id="KQL51832.1"/>
    </source>
</evidence>
<dbReference type="GO" id="GO:0046872">
    <property type="term" value="F:metal ion binding"/>
    <property type="evidence" value="ECO:0007669"/>
    <property type="project" value="UniProtKB-KW"/>
</dbReference>
<dbReference type="NCBIfam" id="TIGR02748">
    <property type="entry name" value="GerC3_HepT"/>
    <property type="match status" value="1"/>
</dbReference>
<evidence type="ECO:0000256" key="2">
    <source>
        <dbReference type="ARBA" id="ARBA00006706"/>
    </source>
</evidence>
<evidence type="ECO:0000256" key="1">
    <source>
        <dbReference type="ARBA" id="ARBA00001946"/>
    </source>
</evidence>
<organism evidence="7 8">
    <name type="scientific">Alkalicoccobacillus plakortidis</name>
    <dbReference type="NCBI Taxonomy" id="444060"/>
    <lineage>
        <taxon>Bacteria</taxon>
        <taxon>Bacillati</taxon>
        <taxon>Bacillota</taxon>
        <taxon>Bacilli</taxon>
        <taxon>Bacillales</taxon>
        <taxon>Bacillaceae</taxon>
        <taxon>Alkalicoccobacillus</taxon>
    </lineage>
</organism>
<evidence type="ECO:0000313" key="8">
    <source>
        <dbReference type="Proteomes" id="UP000051061"/>
    </source>
</evidence>
<name>A0A9D5HZJ6_9BACI</name>
<dbReference type="InterPro" id="IPR008949">
    <property type="entry name" value="Isoprenoid_synthase_dom_sf"/>
</dbReference>
<dbReference type="Pfam" id="PF00348">
    <property type="entry name" value="polyprenyl_synt"/>
    <property type="match status" value="1"/>
</dbReference>
<evidence type="ECO:0000256" key="3">
    <source>
        <dbReference type="ARBA" id="ARBA00022679"/>
    </source>
</evidence>
<evidence type="ECO:0000256" key="6">
    <source>
        <dbReference type="RuleBase" id="RU004466"/>
    </source>
</evidence>
<reference evidence="7 8" key="1">
    <citation type="submission" date="2015-09" db="EMBL/GenBank/DDBJ databases">
        <title>Genome sequencing project for genomic taxonomy and phylogenomics of Bacillus-like bacteria.</title>
        <authorList>
            <person name="Liu B."/>
            <person name="Wang J."/>
            <person name="Zhu Y."/>
            <person name="Liu G."/>
            <person name="Chen Q."/>
            <person name="Chen Z."/>
            <person name="Lan J."/>
            <person name="Che J."/>
            <person name="Ge C."/>
            <person name="Shi H."/>
            <person name="Pan Z."/>
            <person name="Liu X."/>
        </authorList>
    </citation>
    <scope>NUCLEOTIDE SEQUENCE [LARGE SCALE GENOMIC DNA]</scope>
    <source>
        <strain evidence="7 8">DSM 19153</strain>
    </source>
</reference>
<dbReference type="SFLD" id="SFLDS00005">
    <property type="entry name" value="Isoprenoid_Synthase_Type_I"/>
    <property type="match status" value="1"/>
</dbReference>
<comment type="similarity">
    <text evidence="2 6">Belongs to the FPP/GGPP synthase family.</text>
</comment>
<keyword evidence="3 6" id="KW-0808">Transferase</keyword>
<protein>
    <submittedName>
        <fullName evidence="7">Heptaprenyl diphosphate synthase</fullName>
    </submittedName>
</protein>
<accession>A0A9D5HZJ6</accession>